<dbReference type="Proteomes" id="UP000245133">
    <property type="component" value="Unassembled WGS sequence"/>
</dbReference>
<comment type="caution">
    <text evidence="1">The sequence shown here is derived from an EMBL/GenBank/DDBJ whole genome shotgun (WGS) entry which is preliminary data.</text>
</comment>
<accession>A0A2P2E0N9</accession>
<keyword evidence="2" id="KW-1185">Reference proteome</keyword>
<evidence type="ECO:0000313" key="2">
    <source>
        <dbReference type="Proteomes" id="UP000245133"/>
    </source>
</evidence>
<proteinExistence type="predicted"/>
<sequence length="171" mass="20095">MDYKSVDYSKIVSPIVLEFTLGGLQALMDTFDDLYPNFNVNDEVAVRKLFQAELASADYAINNQTNVYISNSFRYFLTKDNLDFSDVFDHCSYLPFQKPENPRKFFICMFEEMFPGTSWKMENTGNYLVTTNHLIHHIARNTDPLSYINSSDFHEIMKMFNFESKFKFKES</sequence>
<protein>
    <submittedName>
        <fullName evidence="1">Uncharacterized protein</fullName>
    </submittedName>
</protein>
<gene>
    <name evidence="1" type="ORF">LPTSP4_19680</name>
</gene>
<dbReference type="RefSeq" id="WP_108976372.1">
    <property type="nucleotide sequence ID" value="NZ_BFBB01000005.1"/>
</dbReference>
<name>A0A2P2E0N9_9LEPT</name>
<organism evidence="1 2">
    <name type="scientific">Leptospira ryugenii</name>
    <dbReference type="NCBI Taxonomy" id="1917863"/>
    <lineage>
        <taxon>Bacteria</taxon>
        <taxon>Pseudomonadati</taxon>
        <taxon>Spirochaetota</taxon>
        <taxon>Spirochaetia</taxon>
        <taxon>Leptospirales</taxon>
        <taxon>Leptospiraceae</taxon>
        <taxon>Leptospira</taxon>
    </lineage>
</organism>
<dbReference type="AlphaFoldDB" id="A0A2P2E0N9"/>
<reference evidence="1 2" key="1">
    <citation type="submission" date="2018-02" db="EMBL/GenBank/DDBJ databases">
        <title>Novel Leptospira species isolated from soil and water in Japan.</title>
        <authorList>
            <person name="Nakao R."/>
            <person name="Masuzawa T."/>
        </authorList>
    </citation>
    <scope>NUCLEOTIDE SEQUENCE [LARGE SCALE GENOMIC DNA]</scope>
    <source>
        <strain evidence="1 2">YH101</strain>
    </source>
</reference>
<dbReference type="EMBL" id="BFBB01000005">
    <property type="protein sequence ID" value="GBF50443.1"/>
    <property type="molecule type" value="Genomic_DNA"/>
</dbReference>
<evidence type="ECO:0000313" key="1">
    <source>
        <dbReference type="EMBL" id="GBF50443.1"/>
    </source>
</evidence>